<accession>A0A1V6MV49</accession>
<dbReference type="AlphaFoldDB" id="A0A1V6MV49"/>
<dbReference type="Proteomes" id="UP000184286">
    <property type="component" value="Unassembled WGS sequence"/>
</dbReference>
<dbReference type="STRING" id="114686.BM536_008505"/>
<comment type="caution">
    <text evidence="1">The sequence shown here is derived from an EMBL/GenBank/DDBJ whole genome shotgun (WGS) entry which is preliminary data.</text>
</comment>
<dbReference type="EMBL" id="MPOH02000009">
    <property type="protein sequence ID" value="OQD56309.1"/>
    <property type="molecule type" value="Genomic_DNA"/>
</dbReference>
<reference evidence="1 2" key="2">
    <citation type="submission" date="2017-02" db="EMBL/GenBank/DDBJ databases">
        <title>Draft genome sequence of Streptomyces phaeoluteigriseus type strain DSM41896.</title>
        <authorList>
            <person name="Salih T.S."/>
            <person name="Algora Gallardo L."/>
            <person name="Melo Santos T."/>
            <person name="Filgueira Martinez S."/>
            <person name="Herron P.R."/>
        </authorList>
    </citation>
    <scope>NUCLEOTIDE SEQUENCE [LARGE SCALE GENOMIC DNA]</scope>
    <source>
        <strain evidence="1 2">DSM 41896</strain>
    </source>
</reference>
<name>A0A1V6MV49_9ACTN</name>
<protein>
    <submittedName>
        <fullName evidence="1">Uncharacterized protein</fullName>
    </submittedName>
</protein>
<gene>
    <name evidence="1" type="ORF">BM536_008505</name>
</gene>
<organism evidence="1 2">
    <name type="scientific">Streptomyces phaeoluteigriseus</name>
    <dbReference type="NCBI Taxonomy" id="114686"/>
    <lineage>
        <taxon>Bacteria</taxon>
        <taxon>Bacillati</taxon>
        <taxon>Actinomycetota</taxon>
        <taxon>Actinomycetes</taxon>
        <taxon>Kitasatosporales</taxon>
        <taxon>Streptomycetaceae</taxon>
        <taxon>Streptomyces</taxon>
        <taxon>Streptomyces aurantiacus group</taxon>
    </lineage>
</organism>
<proteinExistence type="predicted"/>
<evidence type="ECO:0000313" key="1">
    <source>
        <dbReference type="EMBL" id="OQD56309.1"/>
    </source>
</evidence>
<sequence length="64" mass="7137">MEPGHRLTAGTFVWLRRGARTGRHPLPNRLGDTGATTLATRDVHGTERQVPTDSVRTCARWKIT</sequence>
<evidence type="ECO:0000313" key="2">
    <source>
        <dbReference type="Proteomes" id="UP000184286"/>
    </source>
</evidence>
<reference evidence="2" key="1">
    <citation type="submission" date="2016-11" db="EMBL/GenBank/DDBJ databases">
        <authorList>
            <person name="Schniete J.K."/>
            <person name="Salih T."/>
            <person name="Algora Gallardo L."/>
            <person name="Martinez Fernandez S."/>
            <person name="Herron P.R."/>
        </authorList>
    </citation>
    <scope>NUCLEOTIDE SEQUENCE [LARGE SCALE GENOMIC DNA]</scope>
    <source>
        <strain evidence="2">DSM 41896</strain>
    </source>
</reference>